<dbReference type="PANTHER" id="PTHR43133">
    <property type="entry name" value="RNA POLYMERASE ECF-TYPE SIGMA FACTO"/>
    <property type="match status" value="1"/>
</dbReference>
<dbReference type="PANTHER" id="PTHR43133:SF62">
    <property type="entry name" value="RNA POLYMERASE SIGMA FACTOR SIGZ"/>
    <property type="match status" value="1"/>
</dbReference>
<accession>A0ABQ6HF10</accession>
<keyword evidence="3" id="KW-0804">Transcription</keyword>
<keyword evidence="6" id="KW-1185">Reference proteome</keyword>
<gene>
    <name evidence="5" type="ORF">tloyanaT_17230</name>
</gene>
<evidence type="ECO:0000259" key="4">
    <source>
        <dbReference type="Pfam" id="PF04542"/>
    </source>
</evidence>
<proteinExistence type="predicted"/>
<evidence type="ECO:0000256" key="1">
    <source>
        <dbReference type="ARBA" id="ARBA00023015"/>
    </source>
</evidence>
<dbReference type="InterPro" id="IPR039425">
    <property type="entry name" value="RNA_pol_sigma-70-like"/>
</dbReference>
<dbReference type="Pfam" id="PF04542">
    <property type="entry name" value="Sigma70_r2"/>
    <property type="match status" value="1"/>
</dbReference>
<dbReference type="EMBL" id="BSSV01000003">
    <property type="protein sequence ID" value="GLX85471.1"/>
    <property type="molecule type" value="Genomic_DNA"/>
</dbReference>
<evidence type="ECO:0000313" key="5">
    <source>
        <dbReference type="EMBL" id="GLX85471.1"/>
    </source>
</evidence>
<comment type="caution">
    <text evidence="5">The sequence shown here is derived from an EMBL/GenBank/DDBJ whole genome shotgun (WGS) entry which is preliminary data.</text>
</comment>
<dbReference type="InterPro" id="IPR007627">
    <property type="entry name" value="RNA_pol_sigma70_r2"/>
</dbReference>
<name>A0ABQ6HF10_9GAMM</name>
<dbReference type="Gene3D" id="1.10.1740.10">
    <property type="match status" value="1"/>
</dbReference>
<evidence type="ECO:0000313" key="6">
    <source>
        <dbReference type="Proteomes" id="UP001157134"/>
    </source>
</evidence>
<dbReference type="InterPro" id="IPR013325">
    <property type="entry name" value="RNA_pol_sigma_r2"/>
</dbReference>
<keyword evidence="1" id="KW-0805">Transcription regulation</keyword>
<keyword evidence="2" id="KW-0731">Sigma factor</keyword>
<reference evidence="5 6" key="1">
    <citation type="submission" date="2023-03" db="EMBL/GenBank/DDBJ databases">
        <title>Thalassotalea loyana LMG 22536T draft genome sequence.</title>
        <authorList>
            <person name="Sawabe T."/>
        </authorList>
    </citation>
    <scope>NUCLEOTIDE SEQUENCE [LARGE SCALE GENOMIC DNA]</scope>
    <source>
        <strain evidence="5 6">LMG 22536</strain>
    </source>
</reference>
<sequence>MKLEDVWQAYRVSIKAFLHSKLNNPDDVDDILQDVLIKFYNNISTLKDHKNVKSWLFQIANNTVIDFYRKQGKLNQAQKIEPWFDTDELSIKQELSHCITPFLATMDESQASLLKTIDL</sequence>
<evidence type="ECO:0000256" key="2">
    <source>
        <dbReference type="ARBA" id="ARBA00023082"/>
    </source>
</evidence>
<protein>
    <recommendedName>
        <fullName evidence="4">RNA polymerase sigma-70 region 2 domain-containing protein</fullName>
    </recommendedName>
</protein>
<organism evidence="5 6">
    <name type="scientific">Thalassotalea loyana</name>
    <dbReference type="NCBI Taxonomy" id="280483"/>
    <lineage>
        <taxon>Bacteria</taxon>
        <taxon>Pseudomonadati</taxon>
        <taxon>Pseudomonadota</taxon>
        <taxon>Gammaproteobacteria</taxon>
        <taxon>Alteromonadales</taxon>
        <taxon>Colwelliaceae</taxon>
        <taxon>Thalassotalea</taxon>
    </lineage>
</organism>
<evidence type="ECO:0000256" key="3">
    <source>
        <dbReference type="ARBA" id="ARBA00023163"/>
    </source>
</evidence>
<dbReference type="Proteomes" id="UP001157134">
    <property type="component" value="Unassembled WGS sequence"/>
</dbReference>
<dbReference type="RefSeq" id="WP_284297612.1">
    <property type="nucleotide sequence ID" value="NZ_BSSV01000003.1"/>
</dbReference>
<dbReference type="SUPFAM" id="SSF88946">
    <property type="entry name" value="Sigma2 domain of RNA polymerase sigma factors"/>
    <property type="match status" value="1"/>
</dbReference>
<feature type="domain" description="RNA polymerase sigma-70 region 2" evidence="4">
    <location>
        <begin position="8"/>
        <end position="72"/>
    </location>
</feature>